<feature type="compositionally biased region" description="Basic residues" evidence="8">
    <location>
        <begin position="488"/>
        <end position="497"/>
    </location>
</feature>
<keyword evidence="4 7" id="KW-0347">Helicase</keyword>
<evidence type="ECO:0000256" key="6">
    <source>
        <dbReference type="PROSITE-ProRule" id="PRU00552"/>
    </source>
</evidence>
<evidence type="ECO:0000313" key="13">
    <source>
        <dbReference type="Proteomes" id="UP000004217"/>
    </source>
</evidence>
<dbReference type="InterPro" id="IPR014001">
    <property type="entry name" value="Helicase_ATP-bd"/>
</dbReference>
<evidence type="ECO:0000259" key="9">
    <source>
        <dbReference type="PROSITE" id="PS51192"/>
    </source>
</evidence>
<dbReference type="Pfam" id="PF00270">
    <property type="entry name" value="DEAD"/>
    <property type="match status" value="1"/>
</dbReference>
<dbReference type="CDD" id="cd18787">
    <property type="entry name" value="SF2_C_DEAD"/>
    <property type="match status" value="1"/>
</dbReference>
<dbReference type="PANTHER" id="PTHR47963">
    <property type="entry name" value="DEAD-BOX ATP-DEPENDENT RNA HELICASE 47, MITOCHONDRIAL"/>
    <property type="match status" value="1"/>
</dbReference>
<dbReference type="InterPro" id="IPR001650">
    <property type="entry name" value="Helicase_C-like"/>
</dbReference>
<dbReference type="SMART" id="SM00487">
    <property type="entry name" value="DEXDc"/>
    <property type="match status" value="1"/>
</dbReference>
<dbReference type="Pfam" id="PF00271">
    <property type="entry name" value="Helicase_C"/>
    <property type="match status" value="1"/>
</dbReference>
<feature type="region of interest" description="Disordered" evidence="8">
    <location>
        <begin position="1"/>
        <end position="25"/>
    </location>
</feature>
<feature type="non-terminal residue" evidence="12">
    <location>
        <position position="506"/>
    </location>
</feature>
<sequence length="506" mass="54499">MPYGPTVRQPTSPARSVKTPALASHRVHRRGSTLTTTFRELGILPETAEALEAVGIVNPFPIQEMTLPVALSGTDVIGQAKTGTGKTLGFGLPLLERVTVPADVEAGRAGPDALTDAPQALVVVPTRELCQQVTNDLLTAGKVRNVRVLAIYGGRAYEPQVEALRKGVDVIVGTPGRLLDLAGQKKLDLKHIRALVLDEADEMLDLGFLPDVEKIINMLPARRQTMLFSATMPGAVIGLARRYMSQPTHIRATAPDDQGATVANIAQHVYRAHNMDKPELVARILQAEGRGLAMVFCRTKRTAADLADQLQQRGFASGAVHGDLGQGAREQALRAFRNGKVDVLVCTDVAARGIDVEGVTHVINYQSPEEEKTYLHRIGRTGRAGASGTAITLVDWDDIPRWQLINKALDLVFNDPVETYSTSPHLFEELKIPAGTKGVLPRSERTRAGLAAEELEDLGETGGRGARGRGGRGGRDDSRGADRERAARTPRSRRRTRGGTPLEGGV</sequence>
<dbReference type="EC" id="3.6.4.13" evidence="1"/>
<evidence type="ECO:0000259" key="11">
    <source>
        <dbReference type="PROSITE" id="PS51195"/>
    </source>
</evidence>
<dbReference type="PANTHER" id="PTHR47963:SF8">
    <property type="entry name" value="ATP-DEPENDENT RNA HELICASE DEAD"/>
    <property type="match status" value="1"/>
</dbReference>
<dbReference type="CDD" id="cd00268">
    <property type="entry name" value="DEADc"/>
    <property type="match status" value="1"/>
</dbReference>
<dbReference type="GO" id="GO:0005524">
    <property type="term" value="F:ATP binding"/>
    <property type="evidence" value="ECO:0007669"/>
    <property type="project" value="UniProtKB-KW"/>
</dbReference>
<dbReference type="GO" id="GO:0005829">
    <property type="term" value="C:cytosol"/>
    <property type="evidence" value="ECO:0007669"/>
    <property type="project" value="TreeGrafter"/>
</dbReference>
<dbReference type="PROSITE" id="PS51195">
    <property type="entry name" value="Q_MOTIF"/>
    <property type="match status" value="1"/>
</dbReference>
<evidence type="ECO:0000313" key="12">
    <source>
        <dbReference type="EMBL" id="EGX58660.1"/>
    </source>
</evidence>
<dbReference type="InterPro" id="IPR011545">
    <property type="entry name" value="DEAD/DEAH_box_helicase_dom"/>
</dbReference>
<feature type="short sequence motif" description="Q motif" evidence="6">
    <location>
        <begin position="36"/>
        <end position="64"/>
    </location>
</feature>
<keyword evidence="3 7" id="KW-0378">Hydrolase</keyword>
<organism evidence="12 13">
    <name type="scientific">Streptomyces zinciresistens K42</name>
    <dbReference type="NCBI Taxonomy" id="700597"/>
    <lineage>
        <taxon>Bacteria</taxon>
        <taxon>Bacillati</taxon>
        <taxon>Actinomycetota</taxon>
        <taxon>Actinomycetes</taxon>
        <taxon>Kitasatosporales</taxon>
        <taxon>Streptomycetaceae</taxon>
        <taxon>Streptomyces</taxon>
    </lineage>
</organism>
<evidence type="ECO:0000256" key="8">
    <source>
        <dbReference type="SAM" id="MobiDB-lite"/>
    </source>
</evidence>
<dbReference type="RefSeq" id="WP_007496300.1">
    <property type="nucleotide sequence ID" value="NZ_AGBF01000048.1"/>
</dbReference>
<feature type="domain" description="Helicase C-terminal" evidence="10">
    <location>
        <begin position="279"/>
        <end position="431"/>
    </location>
</feature>
<dbReference type="InterPro" id="IPR044742">
    <property type="entry name" value="DEAD/DEAH_RhlB"/>
</dbReference>
<dbReference type="GO" id="GO:0016787">
    <property type="term" value="F:hydrolase activity"/>
    <property type="evidence" value="ECO:0007669"/>
    <property type="project" value="UniProtKB-KW"/>
</dbReference>
<feature type="domain" description="DEAD-box RNA helicase Q" evidence="11">
    <location>
        <begin position="36"/>
        <end position="64"/>
    </location>
</feature>
<evidence type="ECO:0000256" key="7">
    <source>
        <dbReference type="RuleBase" id="RU000492"/>
    </source>
</evidence>
<dbReference type="EMBL" id="AGBF01000048">
    <property type="protein sequence ID" value="EGX58660.1"/>
    <property type="molecule type" value="Genomic_DNA"/>
</dbReference>
<dbReference type="GO" id="GO:0009409">
    <property type="term" value="P:response to cold"/>
    <property type="evidence" value="ECO:0007669"/>
    <property type="project" value="TreeGrafter"/>
</dbReference>
<dbReference type="InterPro" id="IPR050547">
    <property type="entry name" value="DEAD_box_RNA_helicases"/>
</dbReference>
<name>G2GCS3_9ACTN</name>
<evidence type="ECO:0000256" key="1">
    <source>
        <dbReference type="ARBA" id="ARBA00012552"/>
    </source>
</evidence>
<evidence type="ECO:0000259" key="10">
    <source>
        <dbReference type="PROSITE" id="PS51194"/>
    </source>
</evidence>
<dbReference type="InterPro" id="IPR000629">
    <property type="entry name" value="RNA-helicase_DEAD-box_CS"/>
</dbReference>
<evidence type="ECO:0000256" key="4">
    <source>
        <dbReference type="ARBA" id="ARBA00022806"/>
    </source>
</evidence>
<dbReference type="InterPro" id="IPR027417">
    <property type="entry name" value="P-loop_NTPase"/>
</dbReference>
<dbReference type="Gene3D" id="3.40.50.300">
    <property type="entry name" value="P-loop containing nucleotide triphosphate hydrolases"/>
    <property type="match status" value="2"/>
</dbReference>
<evidence type="ECO:0000256" key="3">
    <source>
        <dbReference type="ARBA" id="ARBA00022801"/>
    </source>
</evidence>
<evidence type="ECO:0000256" key="2">
    <source>
        <dbReference type="ARBA" id="ARBA00022741"/>
    </source>
</evidence>
<reference evidence="12 13" key="1">
    <citation type="submission" date="2011-08" db="EMBL/GenBank/DDBJ databases">
        <authorList>
            <person name="Lin Y."/>
            <person name="Hao X."/>
            <person name="Johnstone L."/>
            <person name="Miller S.J."/>
            <person name="Wei G."/>
            <person name="Rensing C."/>
        </authorList>
    </citation>
    <scope>NUCLEOTIDE SEQUENCE [LARGE SCALE GENOMIC DNA]</scope>
    <source>
        <strain evidence="12 13">K42</strain>
    </source>
</reference>
<proteinExistence type="inferred from homology"/>
<dbReference type="SMART" id="SM00490">
    <property type="entry name" value="HELICc"/>
    <property type="match status" value="1"/>
</dbReference>
<dbReference type="Proteomes" id="UP000004217">
    <property type="component" value="Unassembled WGS sequence"/>
</dbReference>
<dbReference type="GO" id="GO:0003724">
    <property type="term" value="F:RNA helicase activity"/>
    <property type="evidence" value="ECO:0007669"/>
    <property type="project" value="UniProtKB-EC"/>
</dbReference>
<comment type="similarity">
    <text evidence="7">Belongs to the DEAD box helicase family.</text>
</comment>
<keyword evidence="2 7" id="KW-0547">Nucleotide-binding</keyword>
<evidence type="ECO:0000256" key="5">
    <source>
        <dbReference type="ARBA" id="ARBA00022840"/>
    </source>
</evidence>
<dbReference type="GO" id="GO:0005840">
    <property type="term" value="C:ribosome"/>
    <property type="evidence" value="ECO:0007669"/>
    <property type="project" value="TreeGrafter"/>
</dbReference>
<gene>
    <name evidence="12" type="ORF">SZN_16500</name>
</gene>
<dbReference type="OrthoDB" id="9805696at2"/>
<keyword evidence="5 7" id="KW-0067">ATP-binding</keyword>
<protein>
    <recommendedName>
        <fullName evidence="1">RNA helicase</fullName>
        <ecNumber evidence="1">3.6.4.13</ecNumber>
    </recommendedName>
</protein>
<dbReference type="PROSITE" id="PS00039">
    <property type="entry name" value="DEAD_ATP_HELICASE"/>
    <property type="match status" value="1"/>
</dbReference>
<dbReference type="GO" id="GO:0033592">
    <property type="term" value="F:RNA strand annealing activity"/>
    <property type="evidence" value="ECO:0007669"/>
    <property type="project" value="TreeGrafter"/>
</dbReference>
<dbReference type="AlphaFoldDB" id="G2GCS3"/>
<accession>G2GCS3</accession>
<dbReference type="PROSITE" id="PS51192">
    <property type="entry name" value="HELICASE_ATP_BIND_1"/>
    <property type="match status" value="1"/>
</dbReference>
<comment type="caution">
    <text evidence="12">The sequence shown here is derived from an EMBL/GenBank/DDBJ whole genome shotgun (WGS) entry which is preliminary data.</text>
</comment>
<keyword evidence="13" id="KW-1185">Reference proteome</keyword>
<feature type="compositionally biased region" description="Basic and acidic residues" evidence="8">
    <location>
        <begin position="473"/>
        <end position="487"/>
    </location>
</feature>
<dbReference type="InterPro" id="IPR014014">
    <property type="entry name" value="RNA_helicase_DEAD_Q_motif"/>
</dbReference>
<dbReference type="SUPFAM" id="SSF52540">
    <property type="entry name" value="P-loop containing nucleoside triphosphate hydrolases"/>
    <property type="match status" value="1"/>
</dbReference>
<feature type="region of interest" description="Disordered" evidence="8">
    <location>
        <begin position="451"/>
        <end position="506"/>
    </location>
</feature>
<feature type="domain" description="Helicase ATP-binding" evidence="9">
    <location>
        <begin position="67"/>
        <end position="250"/>
    </location>
</feature>
<dbReference type="PROSITE" id="PS51194">
    <property type="entry name" value="HELICASE_CTER"/>
    <property type="match status" value="1"/>
</dbReference>